<reference evidence="1 2" key="1">
    <citation type="journal article" date="2018" name="Sci. Rep.">
        <title>Genomic signatures of local adaptation to the degree of environmental predictability in rotifers.</title>
        <authorList>
            <person name="Franch-Gras L."/>
            <person name="Hahn C."/>
            <person name="Garcia-Roger E.M."/>
            <person name="Carmona M.J."/>
            <person name="Serra M."/>
            <person name="Gomez A."/>
        </authorList>
    </citation>
    <scope>NUCLEOTIDE SEQUENCE [LARGE SCALE GENOMIC DNA]</scope>
    <source>
        <strain evidence="1">HYR1</strain>
    </source>
</reference>
<gene>
    <name evidence="1" type="ORF">BpHYR1_027238</name>
</gene>
<evidence type="ECO:0000313" key="2">
    <source>
        <dbReference type="Proteomes" id="UP000276133"/>
    </source>
</evidence>
<comment type="caution">
    <text evidence="1">The sequence shown here is derived from an EMBL/GenBank/DDBJ whole genome shotgun (WGS) entry which is preliminary data.</text>
</comment>
<protein>
    <submittedName>
        <fullName evidence="1">Uncharacterized protein</fullName>
    </submittedName>
</protein>
<organism evidence="1 2">
    <name type="scientific">Brachionus plicatilis</name>
    <name type="common">Marine rotifer</name>
    <name type="synonym">Brachionus muelleri</name>
    <dbReference type="NCBI Taxonomy" id="10195"/>
    <lineage>
        <taxon>Eukaryota</taxon>
        <taxon>Metazoa</taxon>
        <taxon>Spiralia</taxon>
        <taxon>Gnathifera</taxon>
        <taxon>Rotifera</taxon>
        <taxon>Eurotatoria</taxon>
        <taxon>Monogononta</taxon>
        <taxon>Pseudotrocha</taxon>
        <taxon>Ploima</taxon>
        <taxon>Brachionidae</taxon>
        <taxon>Brachionus</taxon>
    </lineage>
</organism>
<accession>A0A3M7SNR1</accession>
<name>A0A3M7SNR1_BRAPC</name>
<proteinExistence type="predicted"/>
<dbReference type="EMBL" id="REGN01001068">
    <property type="protein sequence ID" value="RNA37237.1"/>
    <property type="molecule type" value="Genomic_DNA"/>
</dbReference>
<keyword evidence="2" id="KW-1185">Reference proteome</keyword>
<dbReference type="Proteomes" id="UP000276133">
    <property type="component" value="Unassembled WGS sequence"/>
</dbReference>
<dbReference type="AlphaFoldDB" id="A0A3M7SNR1"/>
<evidence type="ECO:0000313" key="1">
    <source>
        <dbReference type="EMBL" id="RNA37237.1"/>
    </source>
</evidence>
<sequence>MQNLNSSQPIENPSLFVTKLRKKKNLGGNFLWSSSKRCSAFFSASMLTNIILNIKINCRCTCRITVYSSLDAAVKNKCFDYFNYSTITIINIS</sequence>